<dbReference type="EMBL" id="UWJD01000001">
    <property type="protein sequence ID" value="VCT83692.1"/>
    <property type="molecule type" value="Genomic_DNA"/>
</dbReference>
<dbReference type="AlphaFoldDB" id="A0A653APF5"/>
<name>A0A653APF5_9CLOT</name>
<gene>
    <name evidence="1" type="ORF">CNEO_44317</name>
    <name evidence="2" type="ORF">CNEONATNEC25_01289</name>
</gene>
<dbReference type="Proteomes" id="UP000431451">
    <property type="component" value="Unassembled WGS sequence"/>
</dbReference>
<proteinExistence type="predicted"/>
<organism evidence="2 3">
    <name type="scientific">Clostridium neonatale</name>
    <dbReference type="NCBI Taxonomy" id="137838"/>
    <lineage>
        <taxon>Bacteria</taxon>
        <taxon>Bacillati</taxon>
        <taxon>Bacillota</taxon>
        <taxon>Clostridia</taxon>
        <taxon>Eubacteriales</taxon>
        <taxon>Clostridiaceae</taxon>
        <taxon>Clostridium</taxon>
    </lineage>
</organism>
<sequence length="50" mass="6029">MVIQSKIIKNEKISYIIRCPEQEDAEELSKLRVKIDGQTENLYRELERDY</sequence>
<evidence type="ECO:0000313" key="3">
    <source>
        <dbReference type="Proteomes" id="UP000431451"/>
    </source>
</evidence>
<reference evidence="1" key="2">
    <citation type="submission" date="2021-10" db="EMBL/GenBank/DDBJ databases">
        <authorList>
            <person name="Mesa V."/>
        </authorList>
    </citation>
    <scope>NUCLEOTIDE SEQUENCE</scope>
    <source>
        <strain evidence="1">CC3_PB</strain>
    </source>
</reference>
<dbReference type="EMBL" id="CAKJVE010000004">
    <property type="protein sequence ID" value="CAG9709646.1"/>
    <property type="molecule type" value="Genomic_DNA"/>
</dbReference>
<evidence type="ECO:0000313" key="2">
    <source>
        <dbReference type="EMBL" id="VCT83692.1"/>
    </source>
</evidence>
<accession>A0A653APF5</accession>
<evidence type="ECO:0000313" key="1">
    <source>
        <dbReference type="EMBL" id="CAG9709646.1"/>
    </source>
</evidence>
<protein>
    <submittedName>
        <fullName evidence="2">Uncharacterized protein</fullName>
    </submittedName>
</protein>
<reference evidence="2 3" key="1">
    <citation type="submission" date="2018-06" db="EMBL/GenBank/DDBJ databases">
        <authorList>
            <consortium name="IHU Genomes"/>
        </authorList>
    </citation>
    <scope>NUCLEOTIDE SEQUENCE [LARGE SCALE GENOMIC DNA]</scope>
    <source>
        <strain evidence="2 3">NEC25</strain>
    </source>
</reference>
<dbReference type="Proteomes" id="UP000789738">
    <property type="component" value="Unassembled WGS sequence"/>
</dbReference>